<reference evidence="2 3" key="1">
    <citation type="submission" date="2016-10" db="EMBL/GenBank/DDBJ databases">
        <authorList>
            <person name="de Groot N.N."/>
        </authorList>
    </citation>
    <scope>NUCLEOTIDE SEQUENCE [LARGE SCALE GENOMIC DNA]</scope>
    <source>
        <strain evidence="2 3">DSM 18978</strain>
    </source>
</reference>
<evidence type="ECO:0000256" key="1">
    <source>
        <dbReference type="SAM" id="SignalP"/>
    </source>
</evidence>
<feature type="chain" id="PRO_5038895022" description="TRAP transporter solute receptor, TAXI family" evidence="1">
    <location>
        <begin position="22"/>
        <end position="318"/>
    </location>
</feature>
<dbReference type="NCBIfam" id="TIGR02122">
    <property type="entry name" value="TRAP_TAXI"/>
    <property type="match status" value="1"/>
</dbReference>
<evidence type="ECO:0000313" key="2">
    <source>
        <dbReference type="EMBL" id="SCY93514.1"/>
    </source>
</evidence>
<dbReference type="Pfam" id="PF16868">
    <property type="entry name" value="NMT1_3"/>
    <property type="match status" value="1"/>
</dbReference>
<accession>A0A1G5JZ97</accession>
<dbReference type="SUPFAM" id="SSF53850">
    <property type="entry name" value="Periplasmic binding protein-like II"/>
    <property type="match status" value="1"/>
</dbReference>
<dbReference type="STRING" id="1120976.SAMN03080606_03137"/>
<name>A0A1G5JZ97_9FIRM</name>
<evidence type="ECO:0000313" key="3">
    <source>
        <dbReference type="Proteomes" id="UP000198636"/>
    </source>
</evidence>
<dbReference type="AlphaFoldDB" id="A0A1G5JZ97"/>
<dbReference type="Gene3D" id="3.40.190.10">
    <property type="entry name" value="Periplasmic binding protein-like II"/>
    <property type="match status" value="2"/>
</dbReference>
<protein>
    <recommendedName>
        <fullName evidence="4">TRAP transporter solute receptor, TAXI family</fullName>
    </recommendedName>
</protein>
<keyword evidence="1" id="KW-0732">Signal</keyword>
<dbReference type="OrthoDB" id="9776669at2"/>
<dbReference type="CDD" id="cd13567">
    <property type="entry name" value="PBP2_TtGluBP"/>
    <property type="match status" value="1"/>
</dbReference>
<evidence type="ECO:0008006" key="4">
    <source>
        <dbReference type="Google" id="ProtNLM"/>
    </source>
</evidence>
<sequence>MRKIKTISLLLICVLLVAAFAVGCGAKEERLAVATGGTSGVYYPLGGAFANIISEKVGGVTANAESTGASVENVNLLNKGDVDFAMVQNDISYYAFNGVEMFDEQEPMKNLRGLATLYPETIQIVAAGNANIASVEDLRGKRVAVGAPGSGTEANARQILAAYGLTYDDIQADYLSFGEAADNLKDGHVQAAFVTAGTPTAAITDLATTHNVNLVPIPSNIAQKLIADYPYYAEVTIPAGTYRNQDEDINAVAVMAMLTVRAGLSDDVVYNITKALFENLDSLAAAHARGGDISIDTALNGMSLEIHPGAQRYYNEVK</sequence>
<dbReference type="Proteomes" id="UP000198636">
    <property type="component" value="Unassembled WGS sequence"/>
</dbReference>
<dbReference type="PROSITE" id="PS51257">
    <property type="entry name" value="PROKAR_LIPOPROTEIN"/>
    <property type="match status" value="1"/>
</dbReference>
<dbReference type="EMBL" id="FMUS01000022">
    <property type="protein sequence ID" value="SCY93514.1"/>
    <property type="molecule type" value="Genomic_DNA"/>
</dbReference>
<gene>
    <name evidence="2" type="ORF">SAMN03080606_03137</name>
</gene>
<dbReference type="RefSeq" id="WP_091545449.1">
    <property type="nucleotide sequence ID" value="NZ_FMUS01000022.1"/>
</dbReference>
<dbReference type="InterPro" id="IPR011852">
    <property type="entry name" value="TRAP_TAXI"/>
</dbReference>
<feature type="signal peptide" evidence="1">
    <location>
        <begin position="1"/>
        <end position="21"/>
    </location>
</feature>
<proteinExistence type="predicted"/>
<dbReference type="PANTHER" id="PTHR42941:SF1">
    <property type="entry name" value="SLL1037 PROTEIN"/>
    <property type="match status" value="1"/>
</dbReference>
<organism evidence="2 3">
    <name type="scientific">Alkaliphilus peptidifermentans DSM 18978</name>
    <dbReference type="NCBI Taxonomy" id="1120976"/>
    <lineage>
        <taxon>Bacteria</taxon>
        <taxon>Bacillati</taxon>
        <taxon>Bacillota</taxon>
        <taxon>Clostridia</taxon>
        <taxon>Peptostreptococcales</taxon>
        <taxon>Natronincolaceae</taxon>
        <taxon>Alkaliphilus</taxon>
    </lineage>
</organism>
<dbReference type="PANTHER" id="PTHR42941">
    <property type="entry name" value="SLL1037 PROTEIN"/>
    <property type="match status" value="1"/>
</dbReference>
<keyword evidence="3" id="KW-1185">Reference proteome</keyword>